<evidence type="ECO:0000313" key="4">
    <source>
        <dbReference type="Proteomes" id="UP001151529"/>
    </source>
</evidence>
<organism evidence="3 4">
    <name type="scientific">Salix viminalis</name>
    <name type="common">Common osier</name>
    <name type="synonym">Basket willow</name>
    <dbReference type="NCBI Taxonomy" id="40686"/>
    <lineage>
        <taxon>Eukaryota</taxon>
        <taxon>Viridiplantae</taxon>
        <taxon>Streptophyta</taxon>
        <taxon>Embryophyta</taxon>
        <taxon>Tracheophyta</taxon>
        <taxon>Spermatophyta</taxon>
        <taxon>Magnoliopsida</taxon>
        <taxon>eudicotyledons</taxon>
        <taxon>Gunneridae</taxon>
        <taxon>Pentapetalae</taxon>
        <taxon>rosids</taxon>
        <taxon>fabids</taxon>
        <taxon>Malpighiales</taxon>
        <taxon>Salicaceae</taxon>
        <taxon>Saliceae</taxon>
        <taxon>Salix</taxon>
    </lineage>
</organism>
<dbReference type="InterPro" id="IPR029962">
    <property type="entry name" value="TBL"/>
</dbReference>
<comment type="similarity">
    <text evidence="1">Belongs to the PC-esterase family. TBL subfamily.</text>
</comment>
<feature type="domain" description="Trichome birefringence-like C-terminal" evidence="2">
    <location>
        <begin position="29"/>
        <end position="73"/>
    </location>
</feature>
<dbReference type="AlphaFoldDB" id="A0A9Q0UTV1"/>
<dbReference type="GO" id="GO:0016413">
    <property type="term" value="F:O-acetyltransferase activity"/>
    <property type="evidence" value="ECO:0007669"/>
    <property type="project" value="InterPro"/>
</dbReference>
<evidence type="ECO:0000259" key="2">
    <source>
        <dbReference type="Pfam" id="PF13839"/>
    </source>
</evidence>
<dbReference type="OrthoDB" id="10644453at2759"/>
<dbReference type="Proteomes" id="UP001151529">
    <property type="component" value="Chromosome 5"/>
</dbReference>
<evidence type="ECO:0000256" key="1">
    <source>
        <dbReference type="ARBA" id="ARBA00007727"/>
    </source>
</evidence>
<name>A0A9Q0UTV1_SALVM</name>
<comment type="caution">
    <text evidence="3">The sequence shown here is derived from an EMBL/GenBank/DDBJ whole genome shotgun (WGS) entry which is preliminary data.</text>
</comment>
<proteinExistence type="inferred from homology"/>
<dbReference type="EMBL" id="JAPFFL010000003">
    <property type="protein sequence ID" value="KAJ6736082.1"/>
    <property type="molecule type" value="Genomic_DNA"/>
</dbReference>
<dbReference type="InterPro" id="IPR026057">
    <property type="entry name" value="TBL_C"/>
</dbReference>
<dbReference type="PANTHER" id="PTHR32285">
    <property type="entry name" value="PROTEIN TRICHOME BIREFRINGENCE-LIKE 9-RELATED"/>
    <property type="match status" value="1"/>
</dbReference>
<dbReference type="PANTHER" id="PTHR32285:SF213">
    <property type="entry name" value="PROTEIN TRICHOME BIREFRINGENCE-LIKE 11"/>
    <property type="match status" value="1"/>
</dbReference>
<evidence type="ECO:0000313" key="3">
    <source>
        <dbReference type="EMBL" id="KAJ6736082.1"/>
    </source>
</evidence>
<gene>
    <name evidence="3" type="ORF">OIU85_018303</name>
</gene>
<reference evidence="3" key="1">
    <citation type="submission" date="2022-11" db="EMBL/GenBank/DDBJ databases">
        <authorList>
            <person name="Hyden B.L."/>
            <person name="Feng K."/>
            <person name="Yates T."/>
            <person name="Jawdy S."/>
            <person name="Smart L.B."/>
            <person name="Muchero W."/>
        </authorList>
    </citation>
    <scope>NUCLEOTIDE SEQUENCE</scope>
    <source>
        <tissue evidence="3">Shoot tip</tissue>
    </source>
</reference>
<reference evidence="3" key="2">
    <citation type="journal article" date="2023" name="Int. J. Mol. Sci.">
        <title>De Novo Assembly and Annotation of 11 Diverse Shrub Willow (Salix) Genomes Reveals Novel Gene Organization in Sex-Linked Regions.</title>
        <authorList>
            <person name="Hyden B."/>
            <person name="Feng K."/>
            <person name="Yates T.B."/>
            <person name="Jawdy S."/>
            <person name="Cereghino C."/>
            <person name="Smart L.B."/>
            <person name="Muchero W."/>
        </authorList>
    </citation>
    <scope>NUCLEOTIDE SEQUENCE [LARGE SCALE GENOMIC DNA]</scope>
    <source>
        <tissue evidence="3">Shoot tip</tissue>
    </source>
</reference>
<sequence>MVIGAMFLTGTGPDGLYTKLRWQPKNCNLPRFDARLMLEMLRNRRLVFVGDSIGRNQWESMLAAAVPGNSSIYEGSISNGTRPHPCRSSK</sequence>
<keyword evidence="4" id="KW-1185">Reference proteome</keyword>
<accession>A0A9Q0UTV1</accession>
<dbReference type="GO" id="GO:0005794">
    <property type="term" value="C:Golgi apparatus"/>
    <property type="evidence" value="ECO:0007669"/>
    <property type="project" value="TreeGrafter"/>
</dbReference>
<protein>
    <submittedName>
        <fullName evidence="3">PROTEIN TRICHOME BIREFRINGENCE-LIKE 9-RELATED</fullName>
    </submittedName>
</protein>
<dbReference type="Pfam" id="PF13839">
    <property type="entry name" value="PC-Esterase"/>
    <property type="match status" value="1"/>
</dbReference>